<dbReference type="InterPro" id="IPR013155">
    <property type="entry name" value="M/V/L/I-tRNA-synth_anticd-bd"/>
</dbReference>
<reference evidence="16 17" key="1">
    <citation type="journal article" date="2004" name="Proc. Natl. Acad. Sci. U.S.A.">
        <title>The diploid genome sequence of Candida albicans.</title>
        <authorList>
            <person name="Jones T."/>
            <person name="Federspiel N.A."/>
            <person name="Chibana H."/>
            <person name="Dungan J."/>
            <person name="Kalman S."/>
            <person name="Magee B.B."/>
            <person name="Newport G."/>
            <person name="Thorstenson Y.R."/>
            <person name="Agabian N."/>
            <person name="Magee P.T."/>
            <person name="Davis R.W."/>
            <person name="Scherer S."/>
        </authorList>
    </citation>
    <scope>NUCLEOTIDE SEQUENCE [LARGE SCALE GENOMIC DNA]</scope>
    <source>
        <strain evidence="17">SC5314 / ATCC MYA-2876</strain>
    </source>
</reference>
<dbReference type="FunFam" id="3.40.50.620:FF:000020">
    <property type="entry name" value="Valine--tRNA ligase, mitochondrial"/>
    <property type="match status" value="1"/>
</dbReference>
<dbReference type="EC" id="6.1.1.9" evidence="2"/>
<evidence type="ECO:0000259" key="13">
    <source>
        <dbReference type="Pfam" id="PF00133"/>
    </source>
</evidence>
<feature type="domain" description="Aminoacyl-tRNA synthetase class Ia" evidence="13">
    <location>
        <begin position="168"/>
        <end position="794"/>
    </location>
</feature>
<evidence type="ECO:0000256" key="8">
    <source>
        <dbReference type="ARBA" id="ARBA00029936"/>
    </source>
</evidence>
<dbReference type="SUPFAM" id="SSF50677">
    <property type="entry name" value="ValRS/IleRS/LeuRS editing domain"/>
    <property type="match status" value="1"/>
</dbReference>
<dbReference type="GO" id="GO:0005524">
    <property type="term" value="F:ATP binding"/>
    <property type="evidence" value="ECO:0007669"/>
    <property type="project" value="UniProtKB-KW"/>
</dbReference>
<dbReference type="eggNOG" id="KOG0432">
    <property type="taxonomic scope" value="Eukaryota"/>
</dbReference>
<keyword evidence="7 10" id="KW-0030">Aminoacyl-tRNA synthetase</keyword>
<dbReference type="InterPro" id="IPR014729">
    <property type="entry name" value="Rossmann-like_a/b/a_fold"/>
</dbReference>
<dbReference type="NCBIfam" id="TIGR00422">
    <property type="entry name" value="valS"/>
    <property type="match status" value="1"/>
</dbReference>
<keyword evidence="5 10" id="KW-0067">ATP-binding</keyword>
<dbReference type="InterPro" id="IPR009080">
    <property type="entry name" value="tRNAsynth_Ia_anticodon-bd"/>
</dbReference>
<reference evidence="16 17" key="2">
    <citation type="journal article" date="2007" name="Genome Biol.">
        <title>Assembly of the Candida albicans genome into sixteen supercontigs aligned on the eight chromosomes.</title>
        <authorList>
            <person name="van het Hoog M."/>
            <person name="Rast T.J."/>
            <person name="Martchenko M."/>
            <person name="Grindle S."/>
            <person name="Dignard D."/>
            <person name="Hogues H."/>
            <person name="Cuomo C."/>
            <person name="Berriman M."/>
            <person name="Scherer S."/>
            <person name="Magee B.B."/>
            <person name="Whiteway M."/>
            <person name="Chibana H."/>
            <person name="Nantel A."/>
            <person name="Magee P.T."/>
        </authorList>
    </citation>
    <scope>GENOME REANNOTATION</scope>
    <source>
        <strain evidence="17">SC5314 / ATCC MYA-2876</strain>
    </source>
</reference>
<dbReference type="Gene3D" id="3.90.740.10">
    <property type="entry name" value="Valyl/Leucyl/Isoleucyl-tRNA synthetase, editing domain"/>
    <property type="match status" value="1"/>
</dbReference>
<dbReference type="InParanoid" id="A0A1D8PHR0"/>
<dbReference type="SUPFAM" id="SSF52374">
    <property type="entry name" value="Nucleotidylyl transferase"/>
    <property type="match status" value="1"/>
</dbReference>
<dbReference type="GO" id="GO:0004832">
    <property type="term" value="F:valine-tRNA ligase activity"/>
    <property type="evidence" value="ECO:0000318"/>
    <property type="project" value="GO_Central"/>
</dbReference>
<feature type="compositionally biased region" description="Low complexity" evidence="12">
    <location>
        <begin position="53"/>
        <end position="63"/>
    </location>
</feature>
<dbReference type="InterPro" id="IPR001412">
    <property type="entry name" value="aa-tRNA-synth_I_CS"/>
</dbReference>
<dbReference type="InterPro" id="IPR033705">
    <property type="entry name" value="Anticodon_Ia_Val"/>
</dbReference>
<dbReference type="Gene3D" id="3.40.50.620">
    <property type="entry name" value="HUPs"/>
    <property type="match status" value="2"/>
</dbReference>
<evidence type="ECO:0000259" key="14">
    <source>
        <dbReference type="Pfam" id="PF08264"/>
    </source>
</evidence>
<sequence length="1119" mass="127555">MLYSRNLLLSTSSILFRKRIDFCIRRKLLSSSSIITNNMSDSSTNPPPPPHPAAAAAAAAAAAEQPVATTPQEGQPKQKTAKELEKERKKAEKLAKFNAKKAKQAAEANNKPKKDQQKDDKKTKKANTPTTKIPEFVDKTVPGDKKILVSLDDESFKAYNPKNVESSWYSWWEKQGFFEPELTANGEIKKEGCFSIPCPPPNVTGALHIGHALTVSIQDTLIRWNRMQGKTTLFIPGFDHAGIATQSVVEKQIWAKEQKTRHDYGREKFIEKVWEWKEEYHQRIKNQFKKLGSSYDWSREKFTLNPDLSQAVTEAFVRMHEDGTIYRASRLVNWSVKLNTAISNLEVDNKTIPGKTLLSVPGYESKIEFGTLTSFSYPVVDSETNEKLTVATTRPETIFGDTAVAVHPKDPRYTHLHGKFVQHPFLDRKLPIICDAETVDMEFGTGAVKITPAHDQNDYNTGKRNNLEFINIYTDDGLLNENCGPEWKGMKRFDARYKVIEQLKQKGLFVDQKDNEMTIPVCSRSGDIIEPLLKPQWYVDQKQMAKDAIEVVKRGEIVINPKTSEAEYFQWLENIQDWCISRQLWWGHRCPVYFVNIENEQIHDKLDNNYWVAGRTEEEAFKKAQEKFPNKKFTLEQDEDVLDTWFSSGLWPISTLGWPNETKDMELFNPMSMLETGWDILFFWVSRMILMSIKLTGKVPFKEVFCHSLVRDAQGRKMSKSLGNVVDPLDVINGIPLQGLHDKLLTGNLDPRELKKATEGQKLSYPNGIPECGTDALRFALCAYSTGGRDINLDILRVEGYRKFCNKIYQATKFVLGRLGQDYIPPTTSELTGKESLVEKWILHKLSHAAKLTNESLEARNFGDATNHIYNFWYDLCDVYIENSKSLIQDGTPEQKKSAQDTLYTCIDGALRLIHPFMPFITEEMWQRLPRREPEITGNLKTIMKAPYPVYKSEFDDIKSLEAYNLVLDITKGARSLLSQYNILKNGQVYVETNNEEIYKIANDQQDSIVSLIKGVEKITVVKTLDQVPSGCALQAIGPECTVHVLVKGQIDLDAEIAKVEKKLSNVLEQKKKTDESISKFTEKTKPEAKDSAYKRLEKQTAEIEGYEQTIAILEKLKL</sequence>
<feature type="region of interest" description="Disordered" evidence="12">
    <location>
        <begin position="39"/>
        <end position="137"/>
    </location>
</feature>
<dbReference type="GO" id="GO:0002161">
    <property type="term" value="F:aminoacyl-tRNA deacylase activity"/>
    <property type="evidence" value="ECO:0007669"/>
    <property type="project" value="InterPro"/>
</dbReference>
<keyword evidence="3 10" id="KW-0436">Ligase</keyword>
<evidence type="ECO:0000256" key="2">
    <source>
        <dbReference type="ARBA" id="ARBA00013169"/>
    </source>
</evidence>
<reference evidence="16 17" key="3">
    <citation type="journal article" date="2013" name="Genome Biol.">
        <title>Assembly of a phased diploid Candida albicans genome facilitates allele-specific measurements and provides a simple model for repeat and indel structure.</title>
        <authorList>
            <person name="Muzzey D."/>
            <person name="Schwartz K."/>
            <person name="Weissman J.S."/>
            <person name="Sherlock G."/>
        </authorList>
    </citation>
    <scope>NUCLEOTIDE SEQUENCE [LARGE SCALE GENOMIC DNA]</scope>
    <source>
        <strain evidence="17">SC5314 / ATCC MYA-2876</strain>
    </source>
</reference>
<feature type="domain" description="Methionyl/Valyl/Leucyl/Isoleucyl-tRNA synthetase anticodon-binding" evidence="14">
    <location>
        <begin position="839"/>
        <end position="991"/>
    </location>
</feature>
<proteinExistence type="inferred from homology"/>
<dbReference type="SUPFAM" id="SSF47323">
    <property type="entry name" value="Anticodon-binding domain of a subclass of class I aminoacyl-tRNA synthetases"/>
    <property type="match status" value="1"/>
</dbReference>
<gene>
    <name evidence="15 16" type="primary">VAS1</name>
    <name evidence="16" type="ordered locus">CAALFM_C206640CA</name>
    <name evidence="15" type="ordered locus">orf19.8875</name>
</gene>
<dbReference type="PANTHER" id="PTHR11946:SF109">
    <property type="entry name" value="VALINE--TRNA LIGASE"/>
    <property type="match status" value="1"/>
</dbReference>
<evidence type="ECO:0000256" key="4">
    <source>
        <dbReference type="ARBA" id="ARBA00022741"/>
    </source>
</evidence>
<dbReference type="CDD" id="cd07962">
    <property type="entry name" value="Anticodon_Ia_Val"/>
    <property type="match status" value="1"/>
</dbReference>
<organism evidence="16 17">
    <name type="scientific">Candida albicans (strain SC5314 / ATCC MYA-2876)</name>
    <name type="common">Yeast</name>
    <dbReference type="NCBI Taxonomy" id="237561"/>
    <lineage>
        <taxon>Eukaryota</taxon>
        <taxon>Fungi</taxon>
        <taxon>Dikarya</taxon>
        <taxon>Ascomycota</taxon>
        <taxon>Saccharomycotina</taxon>
        <taxon>Pichiomycetes</taxon>
        <taxon>Debaryomycetaceae</taxon>
        <taxon>Candida/Lodderomyces clade</taxon>
        <taxon>Candida</taxon>
    </lineage>
</organism>
<evidence type="ECO:0000313" key="17">
    <source>
        <dbReference type="Proteomes" id="UP000000559"/>
    </source>
</evidence>
<dbReference type="HAMAP" id="MF_02004">
    <property type="entry name" value="Val_tRNA_synth_type1"/>
    <property type="match status" value="1"/>
</dbReference>
<evidence type="ECO:0000256" key="11">
    <source>
        <dbReference type="SAM" id="Coils"/>
    </source>
</evidence>
<evidence type="ECO:0000256" key="1">
    <source>
        <dbReference type="ARBA" id="ARBA00005594"/>
    </source>
</evidence>
<evidence type="ECO:0000313" key="15">
    <source>
        <dbReference type="CGD" id="CAL0000181624"/>
    </source>
</evidence>
<dbReference type="VEuPathDB" id="FungiDB:C2_06640C_A"/>
<feature type="coiled-coil region" evidence="11">
    <location>
        <begin position="1057"/>
        <end position="1117"/>
    </location>
</feature>
<feature type="compositionally biased region" description="Polar residues" evidence="12">
    <location>
        <begin position="67"/>
        <end position="78"/>
    </location>
</feature>
<dbReference type="Gene3D" id="1.10.730.10">
    <property type="entry name" value="Isoleucyl-tRNA Synthetase, Domain 1"/>
    <property type="match status" value="1"/>
</dbReference>
<dbReference type="Pfam" id="PF00133">
    <property type="entry name" value="tRNA-synt_1"/>
    <property type="match status" value="1"/>
</dbReference>
<dbReference type="Proteomes" id="UP000000559">
    <property type="component" value="Chromosome 2"/>
</dbReference>
<keyword evidence="6 10" id="KW-0648">Protein biosynthesis</keyword>
<keyword evidence="11" id="KW-0175">Coiled coil</keyword>
<dbReference type="FunFam" id="3.40.50.620:FF:000120">
    <property type="entry name" value="Valine--tRNA ligase, mitochondrial"/>
    <property type="match status" value="1"/>
</dbReference>
<dbReference type="NCBIfam" id="NF004349">
    <property type="entry name" value="PRK05729.1"/>
    <property type="match status" value="1"/>
</dbReference>
<evidence type="ECO:0000256" key="12">
    <source>
        <dbReference type="SAM" id="MobiDB-lite"/>
    </source>
</evidence>
<dbReference type="OrthoDB" id="629407at2759"/>
<dbReference type="GeneID" id="3648340"/>
<protein>
    <recommendedName>
        <fullName evidence="2">valine--tRNA ligase</fullName>
        <ecNumber evidence="2">6.1.1.9</ecNumber>
    </recommendedName>
    <alternativeName>
        <fullName evidence="8">Valyl-tRNA synthetase</fullName>
    </alternativeName>
</protein>
<dbReference type="GO" id="GO:0005829">
    <property type="term" value="C:cytosol"/>
    <property type="evidence" value="ECO:0000318"/>
    <property type="project" value="GO_Central"/>
</dbReference>
<dbReference type="CGD" id="CAL0000181624">
    <property type="gene designation" value="VAS1"/>
</dbReference>
<dbReference type="PROSITE" id="PS00178">
    <property type="entry name" value="AA_TRNA_LIGASE_I"/>
    <property type="match status" value="1"/>
</dbReference>
<dbReference type="AlphaFoldDB" id="A0A1D8PHR0"/>
<dbReference type="FunCoup" id="A0A1D8PHR0">
    <property type="interactions" value="1270"/>
</dbReference>
<evidence type="ECO:0000256" key="6">
    <source>
        <dbReference type="ARBA" id="ARBA00022917"/>
    </source>
</evidence>
<dbReference type="KEGG" id="cal:CAALFM_C206640CA"/>
<dbReference type="FunFam" id="3.90.740.10:FF:000005">
    <property type="entry name" value="Valine--tRNA ligase, mitochondrial"/>
    <property type="match status" value="1"/>
</dbReference>
<feature type="compositionally biased region" description="Basic and acidic residues" evidence="12">
    <location>
        <begin position="110"/>
        <end position="122"/>
    </location>
</feature>
<dbReference type="InterPro" id="IPR002300">
    <property type="entry name" value="aa-tRNA-synth_Ia"/>
</dbReference>
<dbReference type="EMBL" id="CP017624">
    <property type="protein sequence ID" value="AOW27665.1"/>
    <property type="molecule type" value="Genomic_DNA"/>
</dbReference>
<dbReference type="PRINTS" id="PR00986">
    <property type="entry name" value="TRNASYNTHVAL"/>
</dbReference>
<accession>A0A1D8PHR0</accession>
<dbReference type="Pfam" id="PF08264">
    <property type="entry name" value="Anticodon_1"/>
    <property type="match status" value="1"/>
</dbReference>
<dbReference type="RefSeq" id="XP_710060.2">
    <property type="nucleotide sequence ID" value="XM_704968.2"/>
</dbReference>
<dbReference type="STRING" id="237561.A0A1D8PHR0"/>
<dbReference type="SMR" id="A0A1D8PHR0"/>
<dbReference type="FunFam" id="1.10.730.10:FF:000009">
    <property type="entry name" value="Valine--tRNA ligase, mitochondrial"/>
    <property type="match status" value="1"/>
</dbReference>
<evidence type="ECO:0000256" key="3">
    <source>
        <dbReference type="ARBA" id="ARBA00022598"/>
    </source>
</evidence>
<dbReference type="GO" id="GO:0006438">
    <property type="term" value="P:valyl-tRNA aminoacylation"/>
    <property type="evidence" value="ECO:0000318"/>
    <property type="project" value="GO_Central"/>
</dbReference>
<evidence type="ECO:0000313" key="16">
    <source>
        <dbReference type="EMBL" id="AOW27665.1"/>
    </source>
</evidence>
<evidence type="ECO:0000256" key="7">
    <source>
        <dbReference type="ARBA" id="ARBA00023146"/>
    </source>
</evidence>
<dbReference type="InterPro" id="IPR009008">
    <property type="entry name" value="Val/Leu/Ile-tRNA-synth_edit"/>
</dbReference>
<keyword evidence="17" id="KW-1185">Reference proteome</keyword>
<evidence type="ECO:0000256" key="5">
    <source>
        <dbReference type="ARBA" id="ARBA00022840"/>
    </source>
</evidence>
<comment type="similarity">
    <text evidence="1 10">Belongs to the class-I aminoacyl-tRNA synthetase family.</text>
</comment>
<name>A0A1D8PHR0_CANAL</name>
<dbReference type="PANTHER" id="PTHR11946">
    <property type="entry name" value="VALYL-TRNA SYNTHETASES"/>
    <property type="match status" value="1"/>
</dbReference>
<comment type="catalytic activity">
    <reaction evidence="9">
        <text>tRNA(Val) + L-valine + ATP = L-valyl-tRNA(Val) + AMP + diphosphate</text>
        <dbReference type="Rhea" id="RHEA:10704"/>
        <dbReference type="Rhea" id="RHEA-COMP:9672"/>
        <dbReference type="Rhea" id="RHEA-COMP:9708"/>
        <dbReference type="ChEBI" id="CHEBI:30616"/>
        <dbReference type="ChEBI" id="CHEBI:33019"/>
        <dbReference type="ChEBI" id="CHEBI:57762"/>
        <dbReference type="ChEBI" id="CHEBI:78442"/>
        <dbReference type="ChEBI" id="CHEBI:78537"/>
        <dbReference type="ChEBI" id="CHEBI:456215"/>
        <dbReference type="EC" id="6.1.1.9"/>
    </reaction>
</comment>
<keyword evidence="4 10" id="KW-0547">Nucleotide-binding</keyword>
<dbReference type="InterPro" id="IPR002303">
    <property type="entry name" value="Valyl-tRNA_ligase"/>
</dbReference>
<evidence type="ECO:0000256" key="10">
    <source>
        <dbReference type="RuleBase" id="RU363035"/>
    </source>
</evidence>
<evidence type="ECO:0000256" key="9">
    <source>
        <dbReference type="ARBA" id="ARBA00047552"/>
    </source>
</evidence>
<feature type="compositionally biased region" description="Basic and acidic residues" evidence="12">
    <location>
        <begin position="80"/>
        <end position="95"/>
    </location>
</feature>
<dbReference type="CDD" id="cd00817">
    <property type="entry name" value="ValRS_core"/>
    <property type="match status" value="1"/>
</dbReference>